<evidence type="ECO:0000313" key="5">
    <source>
        <dbReference type="Proteomes" id="UP000256343"/>
    </source>
</evidence>
<feature type="region of interest" description="Disordered" evidence="1">
    <location>
        <begin position="228"/>
        <end position="271"/>
    </location>
</feature>
<organism evidence="3 4">
    <name type="scientific">Rhodopseudomonas pentothenatexigens</name>
    <dbReference type="NCBI Taxonomy" id="999699"/>
    <lineage>
        <taxon>Bacteria</taxon>
        <taxon>Pseudomonadati</taxon>
        <taxon>Pseudomonadota</taxon>
        <taxon>Alphaproteobacteria</taxon>
        <taxon>Hyphomicrobiales</taxon>
        <taxon>Nitrobacteraceae</taxon>
        <taxon>Rhodopseudomonas</taxon>
    </lineage>
</organism>
<reference evidence="2 5" key="2">
    <citation type="submission" date="2018-07" db="EMBL/GenBank/DDBJ databases">
        <title>Genomic Encyclopedia of Archaeal and Bacterial Type Strains, Phase II (KMG-II): from individual species to whole genera.</title>
        <authorList>
            <person name="Goeker M."/>
        </authorList>
    </citation>
    <scope>NUCLEOTIDE SEQUENCE [LARGE SCALE GENOMIC DNA]</scope>
    <source>
        <strain evidence="2 5">JA575</strain>
    </source>
</reference>
<dbReference type="Proteomes" id="UP000252631">
    <property type="component" value="Unassembled WGS sequence"/>
</dbReference>
<evidence type="ECO:0000313" key="4">
    <source>
        <dbReference type="Proteomes" id="UP000252631"/>
    </source>
</evidence>
<protein>
    <recommendedName>
        <fullName evidence="6">Apple domain-containing protein</fullName>
    </recommendedName>
</protein>
<dbReference type="EMBL" id="QRDT01000030">
    <property type="protein sequence ID" value="RED25773.1"/>
    <property type="molecule type" value="Genomic_DNA"/>
</dbReference>
<evidence type="ECO:0000313" key="3">
    <source>
        <dbReference type="EMBL" id="SSW93101.1"/>
    </source>
</evidence>
<evidence type="ECO:0008006" key="6">
    <source>
        <dbReference type="Google" id="ProtNLM"/>
    </source>
</evidence>
<sequence length="352" mass="38137">MARYSKILPQDREDFSFGDLVYWHLFVYGTRPQGDPSAKAGRKWEAAAICGLLGITEKTLGNWMADRHFPQYTNDLERELFGENNAWDDARLELAEALRRTRDLKRRKAASAGQATEDPASEQPQPDEGQPRLPAGSSSGRSLIPAVDDEESQPVGSNDLIIIEPHGEKFGKDWTRVAPQAVIRREQPSGRRSFWSRSRLAAAMGLTSITVALGMYAWVSNPSATMVATTTKAPPKSPPASAPPSPPPIKTTQPSPPPPPEPKPDACLPDNAKPAGFKITCDAILTGGTTLGSNRLTYPVTSVEACASKCRPIERCVAFTVGPPESDGKRSCTIFGPTPEGRESTGWISGMR</sequence>
<dbReference type="Proteomes" id="UP000256343">
    <property type="component" value="Unassembled WGS sequence"/>
</dbReference>
<name>A0A336K4R6_9BRAD</name>
<evidence type="ECO:0000256" key="1">
    <source>
        <dbReference type="SAM" id="MobiDB-lite"/>
    </source>
</evidence>
<feature type="compositionally biased region" description="Pro residues" evidence="1">
    <location>
        <begin position="235"/>
        <end position="261"/>
    </location>
</feature>
<dbReference type="RefSeq" id="WP_114360507.1">
    <property type="nucleotide sequence ID" value="NZ_QRDT01000030.1"/>
</dbReference>
<evidence type="ECO:0000313" key="2">
    <source>
        <dbReference type="EMBL" id="RED25773.1"/>
    </source>
</evidence>
<feature type="region of interest" description="Disordered" evidence="1">
    <location>
        <begin position="105"/>
        <end position="157"/>
    </location>
</feature>
<dbReference type="OrthoDB" id="9787760at2"/>
<gene>
    <name evidence="2" type="ORF">BJ125_1306</name>
    <name evidence="3" type="ORF">SAMN05892882_1306</name>
</gene>
<accession>A0A336K4R6</accession>
<dbReference type="Gene3D" id="3.50.4.10">
    <property type="entry name" value="Hepatocyte Growth Factor"/>
    <property type="match status" value="1"/>
</dbReference>
<reference evidence="3 4" key="1">
    <citation type="submission" date="2017-08" db="EMBL/GenBank/DDBJ databases">
        <authorList>
            <person name="de Groot N.N."/>
        </authorList>
    </citation>
    <scope>NUCLEOTIDE SEQUENCE [LARGE SCALE GENOMIC DNA]</scope>
    <source>
        <strain evidence="3 4">JA575</strain>
    </source>
</reference>
<proteinExistence type="predicted"/>
<keyword evidence="5" id="KW-1185">Reference proteome</keyword>
<dbReference type="EMBL" id="UFQQ01000030">
    <property type="protein sequence ID" value="SSW93101.1"/>
    <property type="molecule type" value="Genomic_DNA"/>
</dbReference>
<dbReference type="AlphaFoldDB" id="A0A336K4R6"/>